<name>A0A085BJY2_9FLAO</name>
<sequence length="1275" mass="140879">MKKNFYVLFAILIANLFSAQTELVRWNQNNLTPSAPTSANMTAGSNFSGYGVASLNWGVSFFEISNIPLSATIETNNYIQFTVAPKTGYQINLSSFNLTYRANHPNQQVEVRYSSNADFSNPQTLTKFVASNAGWKPLTLSNFVNPIISSGKTMYIRLYIYDGNNNSFHISNDNMGAAPHIIGTVTADVPMPPTAKNDAFTAIKNNYSDLDILLNDVSTTSFSNINITQSPAHGTITKNGTTNVTYKPAIGYLGTDSFKYRVSNTNGESNEAIVSLTVVDNVPSPLVRWNKIEADPNPYNSKAISDKLTSTLNLTSGDYWENNINQKMFRIGGWPTSLTIDKSKYLQFSIKPENGYKLTLSDFNIVMRMQGNSSKIRAEYSLDKEFTDAKEVLSETLLGTVWTTFSIANFPKPIATEGQVIYLRFYAYSTNDELQIKFHPNNSVGPTFNGILEYNSSTPIAYDDSASTTANDDVNVSVLINDDYSNTIDQLKINSQPSHGVATLNSNNTINYLPAKDFIGTDTFTYKITNAKGESNLATVQINIVANQSSTLIRWDKDDFSATPTNSSVASTKINAVGISFSKATWSTPVFIASGLESSANINTSKYLQFELDNISSSKVLEPKVFSFKGSGAIDYEIRYSKTADFSSGVSVLSSGKFNEAETTYDFNFQPNLQLSANEKLFVRIYWYKTNSNFVFQYYTGASGIEIRGVSYNKVYASADTIWQNTVPPSWSNGAPSATRNAIINTSYDTAIDGNLITNDLTINSGASLKIAAKNSVTVNGKIINKANATAFTIEDNGNLLQNNEAQNTGDITVKKTALIPQMGYNYWSSPVSGQNLYQFSDGYNQATTTGTGTPWNRFFVYNESNDYFVNSIANEITLNSTSVFQPARGYAIRGKNSFPTTITTESTPSKFEFAGVPQNGEYSHTLKYTNSGRGYNMVGNPYPSNLDLDELFNQNSSKIFGIAYCWTNNDGQPQTQQGNNYTGNNYAIYNGVGGTSATYFGYNGKKPNGYASVGQAFIVKTKAAGKDQPLTFKNNMRTASTANFFNKGVDNKASQKNRFWLEFKSPEDINNEILIGYVANATNNYDNGLDTELMSIGSDSFWSILDARKLGIQGRQENFTPDDAVKVGMKASIAGNYTISLTDKDGIFSSEQTIYLRDRYLNKVINLSSGPYVFASNAGQYEDRFEVIYRSLETLGTDNSIKKGIQIYKDNQNFIVRSDENLDNVSVYDSVGRLIFSTKKTKKEVLIDKTKLSEGMYIIKANSRNTTMTKKVLR</sequence>
<dbReference type="eggNOG" id="COG1345">
    <property type="taxonomic scope" value="Bacteria"/>
</dbReference>
<protein>
    <recommendedName>
        <fullName evidence="3">Secretion system C-terminal sorting domain-containing protein</fullName>
    </recommendedName>
</protein>
<evidence type="ECO:0000259" key="3">
    <source>
        <dbReference type="Pfam" id="PF18962"/>
    </source>
</evidence>
<dbReference type="AlphaFoldDB" id="A0A085BJY2"/>
<dbReference type="Proteomes" id="UP000028623">
    <property type="component" value="Unassembled WGS sequence"/>
</dbReference>
<feature type="domain" description="Secretion system C-terminal sorting" evidence="3">
    <location>
        <begin position="1220"/>
        <end position="1273"/>
    </location>
</feature>
<comment type="caution">
    <text evidence="4">The sequence shown here is derived from an EMBL/GenBank/DDBJ whole genome shotgun (WGS) entry which is preliminary data.</text>
</comment>
<feature type="signal peptide" evidence="2">
    <location>
        <begin position="1"/>
        <end position="19"/>
    </location>
</feature>
<dbReference type="STRING" id="421072.SAMN04488097_3302"/>
<evidence type="ECO:0000256" key="1">
    <source>
        <dbReference type="ARBA" id="ARBA00022729"/>
    </source>
</evidence>
<gene>
    <name evidence="4" type="ORF">IO89_06915</name>
</gene>
<dbReference type="EMBL" id="JPLY01000002">
    <property type="protein sequence ID" value="KFC22777.1"/>
    <property type="molecule type" value="Genomic_DNA"/>
</dbReference>
<keyword evidence="1 2" id="KW-0732">Signal</keyword>
<feature type="chain" id="PRO_5001787193" description="Secretion system C-terminal sorting domain-containing protein" evidence="2">
    <location>
        <begin position="20"/>
        <end position="1275"/>
    </location>
</feature>
<dbReference type="Gene3D" id="2.60.40.3440">
    <property type="match status" value="2"/>
</dbReference>
<organism evidence="4 5">
    <name type="scientific">Epilithonimonas lactis</name>
    <dbReference type="NCBI Taxonomy" id="421072"/>
    <lineage>
        <taxon>Bacteria</taxon>
        <taxon>Pseudomonadati</taxon>
        <taxon>Bacteroidota</taxon>
        <taxon>Flavobacteriia</taxon>
        <taxon>Flavobacteriales</taxon>
        <taxon>Weeksellaceae</taxon>
        <taxon>Chryseobacterium group</taxon>
        <taxon>Epilithonimonas</taxon>
    </lineage>
</organism>
<dbReference type="eggNOG" id="COG2304">
    <property type="taxonomic scope" value="Bacteria"/>
</dbReference>
<dbReference type="Pfam" id="PF18962">
    <property type="entry name" value="Por_Secre_tail"/>
    <property type="match status" value="1"/>
</dbReference>
<evidence type="ECO:0000313" key="5">
    <source>
        <dbReference type="Proteomes" id="UP000028623"/>
    </source>
</evidence>
<evidence type="ECO:0000313" key="4">
    <source>
        <dbReference type="EMBL" id="KFC22777.1"/>
    </source>
</evidence>
<proteinExistence type="predicted"/>
<reference evidence="4 5" key="1">
    <citation type="submission" date="2014-07" db="EMBL/GenBank/DDBJ databases">
        <title>Epilithonimonas lactis LMG 22401 Genome.</title>
        <authorList>
            <person name="Pipes S.E."/>
            <person name="Stropko S.J."/>
        </authorList>
    </citation>
    <scope>NUCLEOTIDE SEQUENCE [LARGE SCALE GENOMIC DNA]</scope>
    <source>
        <strain evidence="4 5">LMG 24401</strain>
    </source>
</reference>
<dbReference type="NCBIfam" id="TIGR04183">
    <property type="entry name" value="Por_Secre_tail"/>
    <property type="match status" value="1"/>
</dbReference>
<evidence type="ECO:0000256" key="2">
    <source>
        <dbReference type="SAM" id="SignalP"/>
    </source>
</evidence>
<accession>A0A085BJY2</accession>
<keyword evidence="5" id="KW-1185">Reference proteome</keyword>
<dbReference type="InterPro" id="IPR026444">
    <property type="entry name" value="Secre_tail"/>
</dbReference>
<dbReference type="Pfam" id="PF17963">
    <property type="entry name" value="Big_9"/>
    <property type="match status" value="2"/>
</dbReference>